<evidence type="ECO:0000313" key="2">
    <source>
        <dbReference type="Proteomes" id="UP001175097"/>
    </source>
</evidence>
<accession>A0ABT8JQU9</accession>
<keyword evidence="2" id="KW-1185">Reference proteome</keyword>
<dbReference type="RefSeq" id="WP_301242715.1">
    <property type="nucleotide sequence ID" value="NZ_JAROCC010000004.1"/>
</dbReference>
<sequence>MINHYMEIQKKINYYSCYIKNLIYSLCTEFQTDRVHIRRITPVLVRLLVNENESFIRFFNYEKIGIEMQLIRYVTQLGEIIHVGEGYYTLPPERAVQMPDGRFIVVSSLKPSVNTSFGIGLLPEKLPEITLSYQQFLHRPTSDEILNIYSNRLSKNPDIVPTEMIYFNSTGIVKTKRIINMREGVFYILFFERSFRHSTKLERYFARWQNNEWFVAEIKSTSHYLRLRLALGSISKQVYTYKINYLNKDCLELKFKVILPEEEHRLLRLIATPEHNKWPRRYVFSIVQLRSIEKILSCCNLIREEL</sequence>
<reference evidence="1" key="1">
    <citation type="submission" date="2023-03" db="EMBL/GenBank/DDBJ databases">
        <title>MT1 and MT2 Draft Genomes of Novel Species.</title>
        <authorList>
            <person name="Venkateswaran K."/>
        </authorList>
    </citation>
    <scope>NUCLEOTIDE SEQUENCE</scope>
    <source>
        <strain evidence="1">F6_3S_P_2</strain>
    </source>
</reference>
<evidence type="ECO:0008006" key="3">
    <source>
        <dbReference type="Google" id="ProtNLM"/>
    </source>
</evidence>
<proteinExistence type="predicted"/>
<evidence type="ECO:0000313" key="1">
    <source>
        <dbReference type="EMBL" id="MDN4607168.1"/>
    </source>
</evidence>
<dbReference type="Proteomes" id="UP001175097">
    <property type="component" value="Unassembled WGS sequence"/>
</dbReference>
<gene>
    <name evidence="1" type="ORF">P5G49_06685</name>
</gene>
<dbReference type="EMBL" id="JAROCC010000004">
    <property type="protein sequence ID" value="MDN4607168.1"/>
    <property type="molecule type" value="Genomic_DNA"/>
</dbReference>
<organism evidence="1 2">
    <name type="scientific">Sporosarcina highlanderae</name>
    <dbReference type="NCBI Taxonomy" id="3035916"/>
    <lineage>
        <taxon>Bacteria</taxon>
        <taxon>Bacillati</taxon>
        <taxon>Bacillota</taxon>
        <taxon>Bacilli</taxon>
        <taxon>Bacillales</taxon>
        <taxon>Caryophanaceae</taxon>
        <taxon>Sporosarcina</taxon>
    </lineage>
</organism>
<name>A0ABT8JQU9_9BACL</name>
<comment type="caution">
    <text evidence="1">The sequence shown here is derived from an EMBL/GenBank/DDBJ whole genome shotgun (WGS) entry which is preliminary data.</text>
</comment>
<protein>
    <recommendedName>
        <fullName evidence="3">WYL domain-containing protein</fullName>
    </recommendedName>
</protein>